<reference evidence="2 3" key="1">
    <citation type="submission" date="2016-11" db="EMBL/GenBank/DDBJ databases">
        <authorList>
            <person name="Jaros S."/>
            <person name="Januszkiewicz K."/>
            <person name="Wedrychowicz H."/>
        </authorList>
    </citation>
    <scope>NUCLEOTIDE SEQUENCE [LARGE SCALE GENOMIC DNA]</scope>
    <source>
        <strain evidence="2 3">DSM 9297</strain>
    </source>
</reference>
<accession>A0A1M5MMC1</accession>
<protein>
    <submittedName>
        <fullName evidence="2">Uncharacterized protein</fullName>
    </submittedName>
</protein>
<feature type="transmembrane region" description="Helical" evidence="1">
    <location>
        <begin position="50"/>
        <end position="71"/>
    </location>
</feature>
<organism evidence="2 3">
    <name type="scientific">Halobaculum gomorrense</name>
    <dbReference type="NCBI Taxonomy" id="43928"/>
    <lineage>
        <taxon>Archaea</taxon>
        <taxon>Methanobacteriati</taxon>
        <taxon>Methanobacteriota</taxon>
        <taxon>Stenosarchaea group</taxon>
        <taxon>Halobacteria</taxon>
        <taxon>Halobacteriales</taxon>
        <taxon>Haloferacaceae</taxon>
        <taxon>Halobaculum</taxon>
    </lineage>
</organism>
<proteinExistence type="predicted"/>
<gene>
    <name evidence="2" type="ORF">SAMN05443636_1062</name>
</gene>
<dbReference type="EMBL" id="FQWV01000002">
    <property type="protein sequence ID" value="SHG78347.1"/>
    <property type="molecule type" value="Genomic_DNA"/>
</dbReference>
<sequence length="81" mass="8412">MSDEISLRVEQSRSKLPAAVTIPTLGGIALVSFAVSLHELAYSAPVYTPLEGAAVVTSLFGALAAGVLAYAEAWHADVGRR</sequence>
<dbReference type="STRING" id="43928.SAMN05443636_1062"/>
<evidence type="ECO:0000313" key="2">
    <source>
        <dbReference type="EMBL" id="SHG78347.1"/>
    </source>
</evidence>
<evidence type="ECO:0000256" key="1">
    <source>
        <dbReference type="SAM" id="Phobius"/>
    </source>
</evidence>
<name>A0A1M5MMC1_9EURY</name>
<dbReference type="RefSeq" id="WP_143165374.1">
    <property type="nucleotide sequence ID" value="NZ_FQWV01000002.1"/>
</dbReference>
<feature type="transmembrane region" description="Helical" evidence="1">
    <location>
        <begin position="16"/>
        <end position="38"/>
    </location>
</feature>
<keyword evidence="1" id="KW-0472">Membrane</keyword>
<dbReference type="AlphaFoldDB" id="A0A1M5MMC1"/>
<evidence type="ECO:0000313" key="3">
    <source>
        <dbReference type="Proteomes" id="UP000184357"/>
    </source>
</evidence>
<dbReference type="Proteomes" id="UP000184357">
    <property type="component" value="Unassembled WGS sequence"/>
</dbReference>
<keyword evidence="1" id="KW-0812">Transmembrane</keyword>
<keyword evidence="3" id="KW-1185">Reference proteome</keyword>
<keyword evidence="1" id="KW-1133">Transmembrane helix</keyword>